<feature type="transmembrane region" description="Helical" evidence="6">
    <location>
        <begin position="527"/>
        <end position="546"/>
    </location>
</feature>
<dbReference type="OrthoDB" id="3936150at2759"/>
<feature type="transmembrane region" description="Helical" evidence="6">
    <location>
        <begin position="91"/>
        <end position="109"/>
    </location>
</feature>
<feature type="transmembrane region" description="Helical" evidence="6">
    <location>
        <begin position="149"/>
        <end position="172"/>
    </location>
</feature>
<dbReference type="PANTHER" id="PTHR23511:SF38">
    <property type="entry name" value="SYNAPTIC VESICLE 2-RELATED PROTEIN-LIKE PROTEIN"/>
    <property type="match status" value="1"/>
</dbReference>
<accession>A0A4C1U687</accession>
<protein>
    <submittedName>
        <fullName evidence="8">Synaptic vesicle glycoprotein 2B</fullName>
    </submittedName>
</protein>
<sequence length="618" mass="66984">MKYQKETISSSIWLHQGYGRMSLSVLCACAFAFLATGVENACMSFVLPAAKCDLELTTYRTGFINMAFMCGGVASAFFWGIVADILGRKRVLIATLLLDAALTLLQSAVNEYRLLVVARAINGFLIGAPSMLVFTYLSDLVGIERRQKYLNITGFSFIAAWLILPGLAWLVIPFKLSDYTSTLLPIHSWRLYLALMSLPGFISGFWLFFLPESPRLLLNRGRSLDALKILANIYNYNSCKGQFWVKHLQPDDFQSFTTKEKGNKAKGMLLVVLYDLKTFLSKAYAMKSFLIMFVFFANMAAGFGLNLWIPELLVRLKSNQCANQTVTVLRNSTLALNPSGALRGAGANTDDYSPIYDRHRSSDLVELLIKNHTDSHGFDSSEEFLPPKDVCKDEIDSEIFLNSLAVGLVAVLGNIICIGIISRYGATGVRNAAVLSTVACAAACVCLALTACGSLLSTWSNGLGLTGAIFLTAASLNGNILLIRLLLHALPSRLSALGVCWGAWWGRSGGVAVNVAVGALLDVSCHVPFGVVAFILAVSTVAIFLIKLDFEQNKVGAGESFPQICRNHPKCEERFSPFEFDACSDTGGRPSGVVVVSTGREPEVAAGDVTSPALALCN</sequence>
<keyword evidence="9" id="KW-1185">Reference proteome</keyword>
<evidence type="ECO:0000256" key="6">
    <source>
        <dbReference type="SAM" id="Phobius"/>
    </source>
</evidence>
<dbReference type="InterPro" id="IPR011701">
    <property type="entry name" value="MFS"/>
</dbReference>
<dbReference type="STRING" id="151549.A0A4C1U687"/>
<feature type="transmembrane region" description="Helical" evidence="6">
    <location>
        <begin position="433"/>
        <end position="456"/>
    </location>
</feature>
<feature type="transmembrane region" description="Helical" evidence="6">
    <location>
        <begin position="289"/>
        <end position="309"/>
    </location>
</feature>
<feature type="transmembrane region" description="Helical" evidence="6">
    <location>
        <begin position="192"/>
        <end position="210"/>
    </location>
</feature>
<feature type="transmembrane region" description="Helical" evidence="6">
    <location>
        <begin position="462"/>
        <end position="487"/>
    </location>
</feature>
<evidence type="ECO:0000313" key="8">
    <source>
        <dbReference type="EMBL" id="GBP21627.1"/>
    </source>
</evidence>
<dbReference type="EMBL" id="BGZK01000130">
    <property type="protein sequence ID" value="GBP21627.1"/>
    <property type="molecule type" value="Genomic_DNA"/>
</dbReference>
<evidence type="ECO:0000259" key="7">
    <source>
        <dbReference type="PROSITE" id="PS50850"/>
    </source>
</evidence>
<evidence type="ECO:0000313" key="9">
    <source>
        <dbReference type="Proteomes" id="UP000299102"/>
    </source>
</evidence>
<feature type="transmembrane region" description="Helical" evidence="6">
    <location>
        <begin position="499"/>
        <end position="521"/>
    </location>
</feature>
<evidence type="ECO:0000256" key="2">
    <source>
        <dbReference type="ARBA" id="ARBA00022448"/>
    </source>
</evidence>
<name>A0A4C1U687_EUMVA</name>
<dbReference type="InterPro" id="IPR020846">
    <property type="entry name" value="MFS_dom"/>
</dbReference>
<feature type="transmembrane region" description="Helical" evidence="6">
    <location>
        <begin position="62"/>
        <end position="82"/>
    </location>
</feature>
<dbReference type="AlphaFoldDB" id="A0A4C1U687"/>
<dbReference type="SUPFAM" id="SSF103473">
    <property type="entry name" value="MFS general substrate transporter"/>
    <property type="match status" value="2"/>
</dbReference>
<reference evidence="8 9" key="1">
    <citation type="journal article" date="2019" name="Commun. Biol.">
        <title>The bagworm genome reveals a unique fibroin gene that provides high tensile strength.</title>
        <authorList>
            <person name="Kono N."/>
            <person name="Nakamura H."/>
            <person name="Ohtoshi R."/>
            <person name="Tomita M."/>
            <person name="Numata K."/>
            <person name="Arakawa K."/>
        </authorList>
    </citation>
    <scope>NUCLEOTIDE SEQUENCE [LARGE SCALE GENOMIC DNA]</scope>
</reference>
<evidence type="ECO:0000256" key="3">
    <source>
        <dbReference type="ARBA" id="ARBA00022692"/>
    </source>
</evidence>
<dbReference type="Gene3D" id="1.20.1250.20">
    <property type="entry name" value="MFS general substrate transporter like domains"/>
    <property type="match status" value="1"/>
</dbReference>
<feature type="transmembrane region" description="Helical" evidence="6">
    <location>
        <begin position="399"/>
        <end position="421"/>
    </location>
</feature>
<evidence type="ECO:0000256" key="5">
    <source>
        <dbReference type="ARBA" id="ARBA00023136"/>
    </source>
</evidence>
<dbReference type="PROSITE" id="PS50850">
    <property type="entry name" value="MFS"/>
    <property type="match status" value="1"/>
</dbReference>
<evidence type="ECO:0000256" key="1">
    <source>
        <dbReference type="ARBA" id="ARBA00004141"/>
    </source>
</evidence>
<feature type="transmembrane region" description="Helical" evidence="6">
    <location>
        <begin position="115"/>
        <end position="137"/>
    </location>
</feature>
<dbReference type="InterPro" id="IPR036259">
    <property type="entry name" value="MFS_trans_sf"/>
</dbReference>
<dbReference type="Proteomes" id="UP000299102">
    <property type="component" value="Unassembled WGS sequence"/>
</dbReference>
<keyword evidence="2" id="KW-0813">Transport</keyword>
<dbReference type="Pfam" id="PF07690">
    <property type="entry name" value="MFS_1"/>
    <property type="match status" value="1"/>
</dbReference>
<comment type="caution">
    <text evidence="8">The sequence shown here is derived from an EMBL/GenBank/DDBJ whole genome shotgun (WGS) entry which is preliminary data.</text>
</comment>
<proteinExistence type="predicted"/>
<dbReference type="GO" id="GO:0022857">
    <property type="term" value="F:transmembrane transporter activity"/>
    <property type="evidence" value="ECO:0007669"/>
    <property type="project" value="InterPro"/>
</dbReference>
<dbReference type="GO" id="GO:0016020">
    <property type="term" value="C:membrane"/>
    <property type="evidence" value="ECO:0007669"/>
    <property type="project" value="UniProtKB-SubCell"/>
</dbReference>
<gene>
    <name evidence="8" type="primary">SV2B</name>
    <name evidence="8" type="ORF">EVAR_9812_1</name>
</gene>
<keyword evidence="3 6" id="KW-0812">Transmembrane</keyword>
<evidence type="ECO:0000256" key="4">
    <source>
        <dbReference type="ARBA" id="ARBA00022989"/>
    </source>
</evidence>
<keyword evidence="5 6" id="KW-0472">Membrane</keyword>
<keyword evidence="4 6" id="KW-1133">Transmembrane helix</keyword>
<feature type="domain" description="Major facilitator superfamily (MFS) profile" evidence="7">
    <location>
        <begin position="25"/>
        <end position="551"/>
    </location>
</feature>
<dbReference type="PANTHER" id="PTHR23511">
    <property type="entry name" value="SYNAPTIC VESICLE GLYCOPROTEIN 2"/>
    <property type="match status" value="1"/>
</dbReference>
<organism evidence="8 9">
    <name type="scientific">Eumeta variegata</name>
    <name type="common">Bagworm moth</name>
    <name type="synonym">Eumeta japonica</name>
    <dbReference type="NCBI Taxonomy" id="151549"/>
    <lineage>
        <taxon>Eukaryota</taxon>
        <taxon>Metazoa</taxon>
        <taxon>Ecdysozoa</taxon>
        <taxon>Arthropoda</taxon>
        <taxon>Hexapoda</taxon>
        <taxon>Insecta</taxon>
        <taxon>Pterygota</taxon>
        <taxon>Neoptera</taxon>
        <taxon>Endopterygota</taxon>
        <taxon>Lepidoptera</taxon>
        <taxon>Glossata</taxon>
        <taxon>Ditrysia</taxon>
        <taxon>Tineoidea</taxon>
        <taxon>Psychidae</taxon>
        <taxon>Oiketicinae</taxon>
        <taxon>Eumeta</taxon>
    </lineage>
</organism>
<comment type="subcellular location">
    <subcellularLocation>
        <location evidence="1">Membrane</location>
        <topology evidence="1">Multi-pass membrane protein</topology>
    </subcellularLocation>
</comment>